<evidence type="ECO:0000256" key="1">
    <source>
        <dbReference type="ARBA" id="ARBA00010641"/>
    </source>
</evidence>
<reference evidence="6 7" key="1">
    <citation type="submission" date="2017-10" db="EMBL/GenBank/DDBJ databases">
        <title>Whole genome of Pedobacter ginsengisoli T01R-27 isolated from tomato rhizosphere.</title>
        <authorList>
            <person name="Weon H.-Y."/>
            <person name="Lee S.A."/>
            <person name="Sang M.K."/>
            <person name="Song J."/>
        </authorList>
    </citation>
    <scope>NUCLEOTIDE SEQUENCE [LARGE SCALE GENOMIC DNA]</scope>
    <source>
        <strain evidence="6 7">T01R-27</strain>
    </source>
</reference>
<dbReference type="SUPFAM" id="SSF88659">
    <property type="entry name" value="Sigma3 and sigma4 domains of RNA polymerase sigma factors"/>
    <property type="match status" value="1"/>
</dbReference>
<keyword evidence="4" id="KW-0804">Transcription</keyword>
<dbReference type="Pfam" id="PF04542">
    <property type="entry name" value="Sigma70_r2"/>
    <property type="match status" value="1"/>
</dbReference>
<dbReference type="AlphaFoldDB" id="A0A2D1U502"/>
<dbReference type="NCBIfam" id="TIGR02985">
    <property type="entry name" value="Sig70_bacteroi1"/>
    <property type="match status" value="1"/>
</dbReference>
<dbReference type="GO" id="GO:0016987">
    <property type="term" value="F:sigma factor activity"/>
    <property type="evidence" value="ECO:0007669"/>
    <property type="project" value="UniProtKB-KW"/>
</dbReference>
<keyword evidence="3" id="KW-0731">Sigma factor</keyword>
<keyword evidence="2" id="KW-0805">Transcription regulation</keyword>
<keyword evidence="7" id="KW-1185">Reference proteome</keyword>
<dbReference type="InterPro" id="IPR014284">
    <property type="entry name" value="RNA_pol_sigma-70_dom"/>
</dbReference>
<dbReference type="GO" id="GO:0006352">
    <property type="term" value="P:DNA-templated transcription initiation"/>
    <property type="evidence" value="ECO:0007669"/>
    <property type="project" value="InterPro"/>
</dbReference>
<sequence>MSIEDDVKSFEALYYALFNKLFKFCCYYVTQKEIAEDIISEIFVKCWENRKVNLHVINPETYLFVAVRNQSLKYLKKSSEIHITELEMSGEYPFSDNNNPQKELERKELHIKLDNAIEKLPLQAKMVFRLIKENGLRYKEVAEILNISPRTVQTQLFRAIDKLRATLLTYKEGKDQSGNNDKQNMSGKIISLIFLISITNYFLELCRHF</sequence>
<dbReference type="InterPro" id="IPR014327">
    <property type="entry name" value="RNA_pol_sigma70_bacteroid"/>
</dbReference>
<accession>A0A2D1U502</accession>
<dbReference type="PANTHER" id="PTHR43133:SF46">
    <property type="entry name" value="RNA POLYMERASE SIGMA-70 FACTOR ECF SUBFAMILY"/>
    <property type="match status" value="1"/>
</dbReference>
<dbReference type="InterPro" id="IPR013324">
    <property type="entry name" value="RNA_pol_sigma_r3/r4-like"/>
</dbReference>
<evidence type="ECO:0000256" key="4">
    <source>
        <dbReference type="ARBA" id="ARBA00023163"/>
    </source>
</evidence>
<protein>
    <submittedName>
        <fullName evidence="6">RNA polymerase sigma-70 factor</fullName>
    </submittedName>
</protein>
<dbReference type="GO" id="GO:0003677">
    <property type="term" value="F:DNA binding"/>
    <property type="evidence" value="ECO:0007669"/>
    <property type="project" value="InterPro"/>
</dbReference>
<dbReference type="PROSITE" id="PS00622">
    <property type="entry name" value="HTH_LUXR_1"/>
    <property type="match status" value="1"/>
</dbReference>
<dbReference type="EMBL" id="CP024091">
    <property type="protein sequence ID" value="ATP56690.1"/>
    <property type="molecule type" value="Genomic_DNA"/>
</dbReference>
<dbReference type="CDD" id="cd06171">
    <property type="entry name" value="Sigma70_r4"/>
    <property type="match status" value="1"/>
</dbReference>
<dbReference type="InterPro" id="IPR000792">
    <property type="entry name" value="Tscrpt_reg_LuxR_C"/>
</dbReference>
<name>A0A2D1U502_9SPHI</name>
<evidence type="ECO:0000313" key="7">
    <source>
        <dbReference type="Proteomes" id="UP000223749"/>
    </source>
</evidence>
<dbReference type="Gene3D" id="1.10.1740.10">
    <property type="match status" value="1"/>
</dbReference>
<proteinExistence type="inferred from homology"/>
<evidence type="ECO:0000256" key="3">
    <source>
        <dbReference type="ARBA" id="ARBA00023082"/>
    </source>
</evidence>
<evidence type="ECO:0000259" key="5">
    <source>
        <dbReference type="PROSITE" id="PS00622"/>
    </source>
</evidence>
<dbReference type="InterPro" id="IPR013249">
    <property type="entry name" value="RNA_pol_sigma70_r4_t2"/>
</dbReference>
<evidence type="ECO:0000313" key="6">
    <source>
        <dbReference type="EMBL" id="ATP56690.1"/>
    </source>
</evidence>
<gene>
    <name evidence="6" type="ORF">CPT03_09490</name>
</gene>
<dbReference type="InterPro" id="IPR036388">
    <property type="entry name" value="WH-like_DNA-bd_sf"/>
</dbReference>
<dbReference type="Proteomes" id="UP000223749">
    <property type="component" value="Chromosome"/>
</dbReference>
<dbReference type="PANTHER" id="PTHR43133">
    <property type="entry name" value="RNA POLYMERASE ECF-TYPE SIGMA FACTO"/>
    <property type="match status" value="1"/>
</dbReference>
<dbReference type="InterPro" id="IPR039425">
    <property type="entry name" value="RNA_pol_sigma-70-like"/>
</dbReference>
<dbReference type="InterPro" id="IPR013325">
    <property type="entry name" value="RNA_pol_sigma_r2"/>
</dbReference>
<comment type="similarity">
    <text evidence="1">Belongs to the sigma-70 factor family. ECF subfamily.</text>
</comment>
<feature type="domain" description="HTH luxR-type" evidence="5">
    <location>
        <begin position="135"/>
        <end position="162"/>
    </location>
</feature>
<dbReference type="NCBIfam" id="TIGR02937">
    <property type="entry name" value="sigma70-ECF"/>
    <property type="match status" value="1"/>
</dbReference>
<dbReference type="InterPro" id="IPR007627">
    <property type="entry name" value="RNA_pol_sigma70_r2"/>
</dbReference>
<organism evidence="6 7">
    <name type="scientific">Pedobacter ginsengisoli</name>
    <dbReference type="NCBI Taxonomy" id="363852"/>
    <lineage>
        <taxon>Bacteria</taxon>
        <taxon>Pseudomonadati</taxon>
        <taxon>Bacteroidota</taxon>
        <taxon>Sphingobacteriia</taxon>
        <taxon>Sphingobacteriales</taxon>
        <taxon>Sphingobacteriaceae</taxon>
        <taxon>Pedobacter</taxon>
    </lineage>
</organism>
<dbReference type="KEGG" id="pgs:CPT03_09490"/>
<dbReference type="Gene3D" id="1.10.10.10">
    <property type="entry name" value="Winged helix-like DNA-binding domain superfamily/Winged helix DNA-binding domain"/>
    <property type="match status" value="1"/>
</dbReference>
<dbReference type="SUPFAM" id="SSF88946">
    <property type="entry name" value="Sigma2 domain of RNA polymerase sigma factors"/>
    <property type="match status" value="1"/>
</dbReference>
<dbReference type="Pfam" id="PF08281">
    <property type="entry name" value="Sigma70_r4_2"/>
    <property type="match status" value="1"/>
</dbReference>
<evidence type="ECO:0000256" key="2">
    <source>
        <dbReference type="ARBA" id="ARBA00023015"/>
    </source>
</evidence>